<evidence type="ECO:0000256" key="1">
    <source>
        <dbReference type="ARBA" id="ARBA00022603"/>
    </source>
</evidence>
<evidence type="ECO:0000313" key="6">
    <source>
        <dbReference type="Proteomes" id="UP001229421"/>
    </source>
</evidence>
<dbReference type="PANTHER" id="PTHR13271:SF134">
    <property type="entry name" value="OS01G0976450 PROTEIN"/>
    <property type="match status" value="1"/>
</dbReference>
<keyword evidence="6" id="KW-1185">Reference proteome</keyword>
<dbReference type="Pfam" id="PF00856">
    <property type="entry name" value="SET"/>
    <property type="match status" value="1"/>
</dbReference>
<gene>
    <name evidence="5" type="ORF">QVD17_36064</name>
</gene>
<dbReference type="Pfam" id="PF09273">
    <property type="entry name" value="Rubis-subs-bind"/>
    <property type="match status" value="1"/>
</dbReference>
<keyword evidence="2" id="KW-0808">Transferase</keyword>
<dbReference type="InterPro" id="IPR001214">
    <property type="entry name" value="SET_dom"/>
</dbReference>
<evidence type="ECO:0000259" key="4">
    <source>
        <dbReference type="PROSITE" id="PS50280"/>
    </source>
</evidence>
<dbReference type="Gene3D" id="3.90.1410.10">
    <property type="entry name" value="set domain protein methyltransferase, domain 1"/>
    <property type="match status" value="1"/>
</dbReference>
<sequence>MNTSIVLPIFNRNTTGTNDKTEHLVTAFEPPPSLSNRQAMADSSMLAVEQLGENYDQPFRTLTISRTVTMLGLAARFQRQLFASRRSCLRFQYNFSASSSPHQVIQNVDDECTDFMTWLRNKSGAEISSVLSIGKSNYGRSLFACKPIRAGDCIFKVPLSVAMAPDNLDPSIDSLLGKDVNDFTKLTLTILQHKRLGQASEWAPYLNFLPLFADMHSTLFWSDEELQMIKESFLYDVTLNHKAQIEKTFTSVKHVLFLFPEYFEGVSLHEFKHAYNLVESRSWMTPRGPSMIPFADFLNHDANTEQLITFKNTEQVIKLTAVEDYAPGDEVLVTYGRLENISLLLTFGFVLPDNRYDNPTFKIYAPQHDPLLALKRDLFNRSLELGSVAMKESSWSEIPETLRALARVLCCTSQEELQELAIEAAQNEGRLARIPLKNRDKELEAHQFLHSKCVQSIDNLHAALKPLSHLKSGNETRRMQIARDLLNGELRMFKSASAWLKGYCEALKQTGSVETEVIYL</sequence>
<dbReference type="InterPro" id="IPR050600">
    <property type="entry name" value="SETD3_SETD6_MTase"/>
</dbReference>
<dbReference type="GO" id="GO:0016279">
    <property type="term" value="F:protein-lysine N-methyltransferase activity"/>
    <property type="evidence" value="ECO:0007669"/>
    <property type="project" value="TreeGrafter"/>
</dbReference>
<reference evidence="5" key="1">
    <citation type="journal article" date="2023" name="bioRxiv">
        <title>Improved chromosome-level genome assembly for marigold (Tagetes erecta).</title>
        <authorList>
            <person name="Jiang F."/>
            <person name="Yuan L."/>
            <person name="Wang S."/>
            <person name="Wang H."/>
            <person name="Xu D."/>
            <person name="Wang A."/>
            <person name="Fan W."/>
        </authorList>
    </citation>
    <scope>NUCLEOTIDE SEQUENCE</scope>
    <source>
        <strain evidence="5">WSJ</strain>
        <tissue evidence="5">Leaf</tissue>
    </source>
</reference>
<dbReference type="AlphaFoldDB" id="A0AAD8JTD3"/>
<evidence type="ECO:0000313" key="5">
    <source>
        <dbReference type="EMBL" id="KAK1409538.1"/>
    </source>
</evidence>
<proteinExistence type="predicted"/>
<dbReference type="InterPro" id="IPR036464">
    <property type="entry name" value="Rubisco_LSMT_subst-bd_sf"/>
</dbReference>
<protein>
    <recommendedName>
        <fullName evidence="4">SET domain-containing protein</fullName>
    </recommendedName>
</protein>
<dbReference type="SUPFAM" id="SSF81822">
    <property type="entry name" value="RuBisCo LSMT C-terminal, substrate-binding domain"/>
    <property type="match status" value="1"/>
</dbReference>
<dbReference type="PANTHER" id="PTHR13271">
    <property type="entry name" value="UNCHARACTERIZED PUTATIVE METHYLTRANSFERASE"/>
    <property type="match status" value="1"/>
</dbReference>
<dbReference type="Gene3D" id="3.90.1420.10">
    <property type="entry name" value="Rubisco LSMT, substrate-binding domain"/>
    <property type="match status" value="1"/>
</dbReference>
<name>A0AAD8JTD3_TARER</name>
<accession>A0AAD8JTD3</accession>
<comment type="caution">
    <text evidence="5">The sequence shown here is derived from an EMBL/GenBank/DDBJ whole genome shotgun (WGS) entry which is preliminary data.</text>
</comment>
<dbReference type="GO" id="GO:0032259">
    <property type="term" value="P:methylation"/>
    <property type="evidence" value="ECO:0007669"/>
    <property type="project" value="UniProtKB-KW"/>
</dbReference>
<dbReference type="SUPFAM" id="SSF82199">
    <property type="entry name" value="SET domain"/>
    <property type="match status" value="1"/>
</dbReference>
<organism evidence="5 6">
    <name type="scientific">Tagetes erecta</name>
    <name type="common">African marigold</name>
    <dbReference type="NCBI Taxonomy" id="13708"/>
    <lineage>
        <taxon>Eukaryota</taxon>
        <taxon>Viridiplantae</taxon>
        <taxon>Streptophyta</taxon>
        <taxon>Embryophyta</taxon>
        <taxon>Tracheophyta</taxon>
        <taxon>Spermatophyta</taxon>
        <taxon>Magnoliopsida</taxon>
        <taxon>eudicotyledons</taxon>
        <taxon>Gunneridae</taxon>
        <taxon>Pentapetalae</taxon>
        <taxon>asterids</taxon>
        <taxon>campanulids</taxon>
        <taxon>Asterales</taxon>
        <taxon>Asteraceae</taxon>
        <taxon>Asteroideae</taxon>
        <taxon>Heliantheae alliance</taxon>
        <taxon>Tageteae</taxon>
        <taxon>Tagetes</taxon>
    </lineage>
</organism>
<feature type="domain" description="SET" evidence="4">
    <location>
        <begin position="123"/>
        <end position="336"/>
    </location>
</feature>
<dbReference type="InterPro" id="IPR046341">
    <property type="entry name" value="SET_dom_sf"/>
</dbReference>
<dbReference type="PROSITE" id="PS50280">
    <property type="entry name" value="SET"/>
    <property type="match status" value="1"/>
</dbReference>
<dbReference type="InterPro" id="IPR015353">
    <property type="entry name" value="Rubisco_LSMT_subst-bd"/>
</dbReference>
<dbReference type="Proteomes" id="UP001229421">
    <property type="component" value="Unassembled WGS sequence"/>
</dbReference>
<dbReference type="EMBL" id="JAUHHV010000010">
    <property type="protein sequence ID" value="KAK1409538.1"/>
    <property type="molecule type" value="Genomic_DNA"/>
</dbReference>
<keyword evidence="3" id="KW-0949">S-adenosyl-L-methionine</keyword>
<evidence type="ECO:0000256" key="2">
    <source>
        <dbReference type="ARBA" id="ARBA00022679"/>
    </source>
</evidence>
<keyword evidence="1" id="KW-0489">Methyltransferase</keyword>
<evidence type="ECO:0000256" key="3">
    <source>
        <dbReference type="ARBA" id="ARBA00022691"/>
    </source>
</evidence>